<feature type="region of interest" description="Disordered" evidence="1">
    <location>
        <begin position="164"/>
        <end position="189"/>
    </location>
</feature>
<protein>
    <submittedName>
        <fullName evidence="3">Uncharacterized protein</fullName>
    </submittedName>
</protein>
<dbReference type="Pfam" id="PF17254">
    <property type="entry name" value="DUF5321"/>
    <property type="match status" value="1"/>
</dbReference>
<evidence type="ECO:0000313" key="4">
    <source>
        <dbReference type="Proteomes" id="UP001301958"/>
    </source>
</evidence>
<keyword evidence="4" id="KW-1185">Reference proteome</keyword>
<dbReference type="InterPro" id="IPR035213">
    <property type="entry name" value="DUF5321"/>
</dbReference>
<dbReference type="Proteomes" id="UP001301958">
    <property type="component" value="Unassembled WGS sequence"/>
</dbReference>
<organism evidence="3 4">
    <name type="scientific">Podospora fimiseda</name>
    <dbReference type="NCBI Taxonomy" id="252190"/>
    <lineage>
        <taxon>Eukaryota</taxon>
        <taxon>Fungi</taxon>
        <taxon>Dikarya</taxon>
        <taxon>Ascomycota</taxon>
        <taxon>Pezizomycotina</taxon>
        <taxon>Sordariomycetes</taxon>
        <taxon>Sordariomycetidae</taxon>
        <taxon>Sordariales</taxon>
        <taxon>Podosporaceae</taxon>
        <taxon>Podospora</taxon>
    </lineage>
</organism>
<accession>A0AAN7BGF6</accession>
<sequence length="189" mass="21171">MNDWRLQVYAKAKYRYGAVRSASSVTETSFWSSLIPKPLRKKPENHPSNKKQKVNLKKDWNPATFFICIFLLIGSMSIQMIALKRDFGSFSRQAEVRIALLREVVGKIQNGEEVDVEKVLGTGDPTKEEAWEEVLDIAREEAAIQKKKKQAAEAVALAEARAAAVPKTAPEPAPRRVQPASDLSTRGFF</sequence>
<reference evidence="3" key="2">
    <citation type="submission" date="2023-05" db="EMBL/GenBank/DDBJ databases">
        <authorList>
            <consortium name="Lawrence Berkeley National Laboratory"/>
            <person name="Steindorff A."/>
            <person name="Hensen N."/>
            <person name="Bonometti L."/>
            <person name="Westerberg I."/>
            <person name="Brannstrom I.O."/>
            <person name="Guillou S."/>
            <person name="Cros-Aarteil S."/>
            <person name="Calhoun S."/>
            <person name="Haridas S."/>
            <person name="Kuo A."/>
            <person name="Mondo S."/>
            <person name="Pangilinan J."/>
            <person name="Riley R."/>
            <person name="Labutti K."/>
            <person name="Andreopoulos B."/>
            <person name="Lipzen A."/>
            <person name="Chen C."/>
            <person name="Yanf M."/>
            <person name="Daum C."/>
            <person name="Ng V."/>
            <person name="Clum A."/>
            <person name="Ohm R."/>
            <person name="Martin F."/>
            <person name="Silar P."/>
            <person name="Natvig D."/>
            <person name="Lalanne C."/>
            <person name="Gautier V."/>
            <person name="Ament-Velasquez S.L."/>
            <person name="Kruys A."/>
            <person name="Hutchinson M.I."/>
            <person name="Powell A.J."/>
            <person name="Barry K."/>
            <person name="Miller A.N."/>
            <person name="Grigoriev I.V."/>
            <person name="Debuchy R."/>
            <person name="Gladieux P."/>
            <person name="Thoren M.H."/>
            <person name="Johannesson H."/>
        </authorList>
    </citation>
    <scope>NUCLEOTIDE SEQUENCE</scope>
    <source>
        <strain evidence="3">CBS 990.96</strain>
    </source>
</reference>
<comment type="caution">
    <text evidence="3">The sequence shown here is derived from an EMBL/GenBank/DDBJ whole genome shotgun (WGS) entry which is preliminary data.</text>
</comment>
<proteinExistence type="predicted"/>
<reference evidence="3" key="1">
    <citation type="journal article" date="2023" name="Mol. Phylogenet. Evol.">
        <title>Genome-scale phylogeny and comparative genomics of the fungal order Sordariales.</title>
        <authorList>
            <person name="Hensen N."/>
            <person name="Bonometti L."/>
            <person name="Westerberg I."/>
            <person name="Brannstrom I.O."/>
            <person name="Guillou S."/>
            <person name="Cros-Aarteil S."/>
            <person name="Calhoun S."/>
            <person name="Haridas S."/>
            <person name="Kuo A."/>
            <person name="Mondo S."/>
            <person name="Pangilinan J."/>
            <person name="Riley R."/>
            <person name="LaButti K."/>
            <person name="Andreopoulos B."/>
            <person name="Lipzen A."/>
            <person name="Chen C."/>
            <person name="Yan M."/>
            <person name="Daum C."/>
            <person name="Ng V."/>
            <person name="Clum A."/>
            <person name="Steindorff A."/>
            <person name="Ohm R.A."/>
            <person name="Martin F."/>
            <person name="Silar P."/>
            <person name="Natvig D.O."/>
            <person name="Lalanne C."/>
            <person name="Gautier V."/>
            <person name="Ament-Velasquez S.L."/>
            <person name="Kruys A."/>
            <person name="Hutchinson M.I."/>
            <person name="Powell A.J."/>
            <person name="Barry K."/>
            <person name="Miller A.N."/>
            <person name="Grigoriev I.V."/>
            <person name="Debuchy R."/>
            <person name="Gladieux P."/>
            <person name="Hiltunen Thoren M."/>
            <person name="Johannesson H."/>
        </authorList>
    </citation>
    <scope>NUCLEOTIDE SEQUENCE</scope>
    <source>
        <strain evidence="3">CBS 990.96</strain>
    </source>
</reference>
<dbReference type="EMBL" id="MU865593">
    <property type="protein sequence ID" value="KAK4221050.1"/>
    <property type="molecule type" value="Genomic_DNA"/>
</dbReference>
<gene>
    <name evidence="3" type="ORF">QBC38DRAFT_513755</name>
</gene>
<evidence type="ECO:0000256" key="1">
    <source>
        <dbReference type="SAM" id="MobiDB-lite"/>
    </source>
</evidence>
<keyword evidence="2" id="KW-0812">Transmembrane</keyword>
<keyword evidence="2" id="KW-1133">Transmembrane helix</keyword>
<name>A0AAN7BGF6_9PEZI</name>
<dbReference type="AlphaFoldDB" id="A0AAN7BGF6"/>
<keyword evidence="2" id="KW-0472">Membrane</keyword>
<evidence type="ECO:0000313" key="3">
    <source>
        <dbReference type="EMBL" id="KAK4221050.1"/>
    </source>
</evidence>
<evidence type="ECO:0000256" key="2">
    <source>
        <dbReference type="SAM" id="Phobius"/>
    </source>
</evidence>
<feature type="transmembrane region" description="Helical" evidence="2">
    <location>
        <begin position="63"/>
        <end position="83"/>
    </location>
</feature>